<name>T1GI65_MEGSC</name>
<dbReference type="Proteomes" id="UP000015102">
    <property type="component" value="Unassembled WGS sequence"/>
</dbReference>
<evidence type="ECO:0000313" key="1">
    <source>
        <dbReference type="EnsemblMetazoa" id="MESCA003133-PA"/>
    </source>
</evidence>
<evidence type="ECO:0008006" key="3">
    <source>
        <dbReference type="Google" id="ProtNLM"/>
    </source>
</evidence>
<dbReference type="EMBL" id="CAQQ02075801">
    <property type="status" value="NOT_ANNOTATED_CDS"/>
    <property type="molecule type" value="Genomic_DNA"/>
</dbReference>
<dbReference type="HOGENOM" id="CLU_2725082_0_0_1"/>
<organism evidence="1 2">
    <name type="scientific">Megaselia scalaris</name>
    <name type="common">Humpbacked fly</name>
    <name type="synonym">Phora scalaris</name>
    <dbReference type="NCBI Taxonomy" id="36166"/>
    <lineage>
        <taxon>Eukaryota</taxon>
        <taxon>Metazoa</taxon>
        <taxon>Ecdysozoa</taxon>
        <taxon>Arthropoda</taxon>
        <taxon>Hexapoda</taxon>
        <taxon>Insecta</taxon>
        <taxon>Pterygota</taxon>
        <taxon>Neoptera</taxon>
        <taxon>Endopterygota</taxon>
        <taxon>Diptera</taxon>
        <taxon>Brachycera</taxon>
        <taxon>Muscomorpha</taxon>
        <taxon>Platypezoidea</taxon>
        <taxon>Phoridae</taxon>
        <taxon>Megaseliini</taxon>
        <taxon>Megaselia</taxon>
    </lineage>
</organism>
<reference evidence="1" key="2">
    <citation type="submission" date="2015-06" db="UniProtKB">
        <authorList>
            <consortium name="EnsemblMetazoa"/>
        </authorList>
    </citation>
    <scope>IDENTIFICATION</scope>
</reference>
<sequence>MYLEPTVAYTGGGVQDFRAVLIEYKADISALQEIRWTGEVPSSPTSAYTKKHGVHPDQCQSSWYDYAEFSYD</sequence>
<dbReference type="EnsemblMetazoa" id="MESCA003133-RA">
    <property type="protein sequence ID" value="MESCA003133-PA"/>
    <property type="gene ID" value="MESCA003133"/>
</dbReference>
<proteinExistence type="predicted"/>
<evidence type="ECO:0000313" key="2">
    <source>
        <dbReference type="Proteomes" id="UP000015102"/>
    </source>
</evidence>
<accession>T1GI65</accession>
<reference evidence="2" key="1">
    <citation type="submission" date="2013-02" db="EMBL/GenBank/DDBJ databases">
        <authorList>
            <person name="Hughes D."/>
        </authorList>
    </citation>
    <scope>NUCLEOTIDE SEQUENCE</scope>
    <source>
        <strain>Durham</strain>
        <strain evidence="2">NC isolate 2 -- Noor lab</strain>
    </source>
</reference>
<dbReference type="AlphaFoldDB" id="T1GI65"/>
<dbReference type="EMBL" id="CAQQ02075802">
    <property type="status" value="NOT_ANNOTATED_CDS"/>
    <property type="molecule type" value="Genomic_DNA"/>
</dbReference>
<keyword evidence="2" id="KW-1185">Reference proteome</keyword>
<protein>
    <recommendedName>
        <fullName evidence="3">Endonuclease/exonuclease/phosphatase domain-containing protein</fullName>
    </recommendedName>
</protein>